<name>A0A182KHY7_9DIPT</name>
<accession>A0A182KHY7</accession>
<keyword evidence="2" id="KW-1185">Reference proteome</keyword>
<dbReference type="VEuPathDB" id="VectorBase:ACHR014091"/>
<dbReference type="EnsemblMetazoa" id="ACHR014091-RA">
    <property type="protein sequence ID" value="ACHR014091-PA"/>
    <property type="gene ID" value="ACHR014091"/>
</dbReference>
<reference evidence="2" key="1">
    <citation type="submission" date="2013-03" db="EMBL/GenBank/DDBJ databases">
        <title>The Genome Sequence of Anopheles christyi ACHKN1017.</title>
        <authorList>
            <consortium name="The Broad Institute Genomics Platform"/>
            <person name="Neafsey D.E."/>
            <person name="Besansky N."/>
            <person name="Walker B."/>
            <person name="Young S.K."/>
            <person name="Zeng Q."/>
            <person name="Gargeya S."/>
            <person name="Fitzgerald M."/>
            <person name="Haas B."/>
            <person name="Abouelleil A."/>
            <person name="Allen A.W."/>
            <person name="Alvarado L."/>
            <person name="Arachchi H.M."/>
            <person name="Berlin A.M."/>
            <person name="Chapman S.B."/>
            <person name="Gainer-Dewar J."/>
            <person name="Goldberg J."/>
            <person name="Griggs A."/>
            <person name="Gujja S."/>
            <person name="Hansen M."/>
            <person name="Howarth C."/>
            <person name="Imamovic A."/>
            <person name="Ireland A."/>
            <person name="Larimer J."/>
            <person name="McCowan C."/>
            <person name="Murphy C."/>
            <person name="Pearson M."/>
            <person name="Poon T.W."/>
            <person name="Priest M."/>
            <person name="Roberts A."/>
            <person name="Saif S."/>
            <person name="Shea T."/>
            <person name="Sisk P."/>
            <person name="Sykes S."/>
            <person name="Wortman J."/>
            <person name="Nusbaum C."/>
            <person name="Birren B."/>
        </authorList>
    </citation>
    <scope>NUCLEOTIDE SEQUENCE [LARGE SCALE GENOMIC DNA]</scope>
    <source>
        <strain evidence="2">ACHKN1017</strain>
    </source>
</reference>
<reference evidence="1" key="2">
    <citation type="submission" date="2020-05" db="UniProtKB">
        <authorList>
            <consortium name="EnsemblMetazoa"/>
        </authorList>
    </citation>
    <scope>IDENTIFICATION</scope>
    <source>
        <strain evidence="1">ACHKN1017</strain>
    </source>
</reference>
<dbReference type="AlphaFoldDB" id="A0A182KHY7"/>
<dbReference type="Proteomes" id="UP000075881">
    <property type="component" value="Unassembled WGS sequence"/>
</dbReference>
<proteinExistence type="predicted"/>
<protein>
    <submittedName>
        <fullName evidence="1">Uncharacterized protein</fullName>
    </submittedName>
</protein>
<evidence type="ECO:0000313" key="1">
    <source>
        <dbReference type="EnsemblMetazoa" id="ACHR014091-PA"/>
    </source>
</evidence>
<sequence length="92" mass="10586">IGYCCCRRGSPFIEIHFAHSGRQFVHVVDRWTLIGIVRLEAQSSYALLRYRHQITFDATDARIIVLPYLALVLERDDVHKSGYQNFAALIPP</sequence>
<evidence type="ECO:0000313" key="2">
    <source>
        <dbReference type="Proteomes" id="UP000075881"/>
    </source>
</evidence>
<organism evidence="1 2">
    <name type="scientific">Anopheles christyi</name>
    <dbReference type="NCBI Taxonomy" id="43041"/>
    <lineage>
        <taxon>Eukaryota</taxon>
        <taxon>Metazoa</taxon>
        <taxon>Ecdysozoa</taxon>
        <taxon>Arthropoda</taxon>
        <taxon>Hexapoda</taxon>
        <taxon>Insecta</taxon>
        <taxon>Pterygota</taxon>
        <taxon>Neoptera</taxon>
        <taxon>Endopterygota</taxon>
        <taxon>Diptera</taxon>
        <taxon>Nematocera</taxon>
        <taxon>Culicoidea</taxon>
        <taxon>Culicidae</taxon>
        <taxon>Anophelinae</taxon>
        <taxon>Anopheles</taxon>
    </lineage>
</organism>